<name>A0A9P5X5W0_9AGAR</name>
<sequence length="155" mass="17232">MKGLVGDAVGNMSISPSSRDIVLAARRGLFILDLESPLEVPRFLPQGGTWDVADVQWNPHPQRDQYIVSTSSEKLLIWNLLLVGKTSIEHILKSHYRAITDINWHTTECDTVASTGLDSWIYAWDLREPQRPIFGFSAFKGTVPSSLASLALAQL</sequence>
<dbReference type="InterPro" id="IPR015943">
    <property type="entry name" value="WD40/YVTN_repeat-like_dom_sf"/>
</dbReference>
<dbReference type="SUPFAM" id="SSF50978">
    <property type="entry name" value="WD40 repeat-like"/>
    <property type="match status" value="1"/>
</dbReference>
<gene>
    <name evidence="4" type="ORF">P691DRAFT_808986</name>
</gene>
<dbReference type="Proteomes" id="UP000807342">
    <property type="component" value="Unassembled WGS sequence"/>
</dbReference>
<accession>A0A9P5X5W0</accession>
<dbReference type="InterPro" id="IPR036322">
    <property type="entry name" value="WD40_repeat_dom_sf"/>
</dbReference>
<dbReference type="InterPro" id="IPR019775">
    <property type="entry name" value="WD40_repeat_CS"/>
</dbReference>
<dbReference type="GO" id="GO:0035859">
    <property type="term" value="C:Seh1-associated complex"/>
    <property type="evidence" value="ECO:0007669"/>
    <property type="project" value="TreeGrafter"/>
</dbReference>
<dbReference type="PROSITE" id="PS50082">
    <property type="entry name" value="WD_REPEATS_2"/>
    <property type="match status" value="1"/>
</dbReference>
<dbReference type="GO" id="GO:0035591">
    <property type="term" value="F:signaling adaptor activity"/>
    <property type="evidence" value="ECO:0007669"/>
    <property type="project" value="TreeGrafter"/>
</dbReference>
<dbReference type="SMART" id="SM00320">
    <property type="entry name" value="WD40"/>
    <property type="match status" value="2"/>
</dbReference>
<dbReference type="InterPro" id="IPR049567">
    <property type="entry name" value="WDR59-like"/>
</dbReference>
<evidence type="ECO:0000313" key="5">
    <source>
        <dbReference type="Proteomes" id="UP000807342"/>
    </source>
</evidence>
<dbReference type="PANTHER" id="PTHR46170:SF1">
    <property type="entry name" value="GATOR COMPLEX PROTEIN WDR59"/>
    <property type="match status" value="1"/>
</dbReference>
<dbReference type="InterPro" id="IPR001680">
    <property type="entry name" value="WD40_rpt"/>
</dbReference>
<dbReference type="AlphaFoldDB" id="A0A9P5X5W0"/>
<comment type="caution">
    <text evidence="4">The sequence shown here is derived from an EMBL/GenBank/DDBJ whole genome shotgun (WGS) entry which is preliminary data.</text>
</comment>
<evidence type="ECO:0000256" key="2">
    <source>
        <dbReference type="ARBA" id="ARBA00022737"/>
    </source>
</evidence>
<dbReference type="GO" id="GO:1904263">
    <property type="term" value="P:positive regulation of TORC1 signaling"/>
    <property type="evidence" value="ECO:0007669"/>
    <property type="project" value="TreeGrafter"/>
</dbReference>
<keyword evidence="2" id="KW-0677">Repeat</keyword>
<evidence type="ECO:0000313" key="4">
    <source>
        <dbReference type="EMBL" id="KAF9443401.1"/>
    </source>
</evidence>
<evidence type="ECO:0008006" key="6">
    <source>
        <dbReference type="Google" id="ProtNLM"/>
    </source>
</evidence>
<evidence type="ECO:0000256" key="1">
    <source>
        <dbReference type="ARBA" id="ARBA00022574"/>
    </source>
</evidence>
<organism evidence="4 5">
    <name type="scientific">Macrolepiota fuliginosa MF-IS2</name>
    <dbReference type="NCBI Taxonomy" id="1400762"/>
    <lineage>
        <taxon>Eukaryota</taxon>
        <taxon>Fungi</taxon>
        <taxon>Dikarya</taxon>
        <taxon>Basidiomycota</taxon>
        <taxon>Agaricomycotina</taxon>
        <taxon>Agaricomycetes</taxon>
        <taxon>Agaricomycetidae</taxon>
        <taxon>Agaricales</taxon>
        <taxon>Agaricineae</taxon>
        <taxon>Agaricaceae</taxon>
        <taxon>Macrolepiota</taxon>
    </lineage>
</organism>
<dbReference type="PROSITE" id="PS00678">
    <property type="entry name" value="WD_REPEATS_1"/>
    <property type="match status" value="1"/>
</dbReference>
<protein>
    <recommendedName>
        <fullName evidence="6">Peroxin-7</fullName>
    </recommendedName>
</protein>
<dbReference type="PANTHER" id="PTHR46170">
    <property type="entry name" value="GATOR COMPLEX PROTEIN WDR59"/>
    <property type="match status" value="1"/>
</dbReference>
<keyword evidence="1 3" id="KW-0853">WD repeat</keyword>
<keyword evidence="5" id="KW-1185">Reference proteome</keyword>
<dbReference type="OrthoDB" id="311712at2759"/>
<reference evidence="4" key="1">
    <citation type="submission" date="2020-11" db="EMBL/GenBank/DDBJ databases">
        <authorList>
            <consortium name="DOE Joint Genome Institute"/>
            <person name="Ahrendt S."/>
            <person name="Riley R."/>
            <person name="Andreopoulos W."/>
            <person name="Labutti K."/>
            <person name="Pangilinan J."/>
            <person name="Ruiz-Duenas F.J."/>
            <person name="Barrasa J.M."/>
            <person name="Sanchez-Garcia M."/>
            <person name="Camarero S."/>
            <person name="Miyauchi S."/>
            <person name="Serrano A."/>
            <person name="Linde D."/>
            <person name="Babiker R."/>
            <person name="Drula E."/>
            <person name="Ayuso-Fernandez I."/>
            <person name="Pacheco R."/>
            <person name="Padilla G."/>
            <person name="Ferreira P."/>
            <person name="Barriuso J."/>
            <person name="Kellner H."/>
            <person name="Castanera R."/>
            <person name="Alfaro M."/>
            <person name="Ramirez L."/>
            <person name="Pisabarro A.G."/>
            <person name="Kuo A."/>
            <person name="Tritt A."/>
            <person name="Lipzen A."/>
            <person name="He G."/>
            <person name="Yan M."/>
            <person name="Ng V."/>
            <person name="Cullen D."/>
            <person name="Martin F."/>
            <person name="Rosso M.-N."/>
            <person name="Henrissat B."/>
            <person name="Hibbett D."/>
            <person name="Martinez A.T."/>
            <person name="Grigoriev I.V."/>
        </authorList>
    </citation>
    <scope>NUCLEOTIDE SEQUENCE</scope>
    <source>
        <strain evidence="4">MF-IS2</strain>
    </source>
</reference>
<feature type="repeat" description="WD" evidence="3">
    <location>
        <begin position="92"/>
        <end position="127"/>
    </location>
</feature>
<proteinExistence type="predicted"/>
<evidence type="ECO:0000256" key="3">
    <source>
        <dbReference type="PROSITE-ProRule" id="PRU00221"/>
    </source>
</evidence>
<dbReference type="GO" id="GO:0034198">
    <property type="term" value="P:cellular response to amino acid starvation"/>
    <property type="evidence" value="ECO:0007669"/>
    <property type="project" value="TreeGrafter"/>
</dbReference>
<dbReference type="EMBL" id="MU151479">
    <property type="protein sequence ID" value="KAF9443401.1"/>
    <property type="molecule type" value="Genomic_DNA"/>
</dbReference>
<dbReference type="GO" id="GO:0005774">
    <property type="term" value="C:vacuolar membrane"/>
    <property type="evidence" value="ECO:0007669"/>
    <property type="project" value="TreeGrafter"/>
</dbReference>
<dbReference type="Gene3D" id="2.130.10.10">
    <property type="entry name" value="YVTN repeat-like/Quinoprotein amine dehydrogenase"/>
    <property type="match status" value="1"/>
</dbReference>